<dbReference type="InterPro" id="IPR036259">
    <property type="entry name" value="MFS_trans_sf"/>
</dbReference>
<gene>
    <name evidence="7" type="ORF">NQ315_002519</name>
</gene>
<keyword evidence="2" id="KW-0813">Transport</keyword>
<keyword evidence="4 6" id="KW-1133">Transmembrane helix</keyword>
<feature type="transmembrane region" description="Helical" evidence="6">
    <location>
        <begin position="67"/>
        <end position="83"/>
    </location>
</feature>
<dbReference type="Proteomes" id="UP001159042">
    <property type="component" value="Unassembled WGS sequence"/>
</dbReference>
<evidence type="ECO:0000313" key="8">
    <source>
        <dbReference type="Proteomes" id="UP001159042"/>
    </source>
</evidence>
<dbReference type="Gene3D" id="1.20.1250.20">
    <property type="entry name" value="MFS general substrate transporter like domains"/>
    <property type="match status" value="1"/>
</dbReference>
<comment type="subcellular location">
    <subcellularLocation>
        <location evidence="1">Membrane</location>
        <topology evidence="1">Multi-pass membrane protein</topology>
    </subcellularLocation>
</comment>
<dbReference type="AlphaFoldDB" id="A0AAV8VLJ2"/>
<sequence length="150" mass="17399">MSEKLHQYEGRLYEFKNIIREKYSAWKENQPSGFLNWIKDKTINTNCSTESSEDYSHIYRRKSTRELIRISAAVMGIEFSYAAETAFVSPTLLKIGVEHEHMTLIWALSPLIGFFLTPVLGCLSDRCHLKFGRRRPFILMMSLGVLFGEI</sequence>
<evidence type="ECO:0000256" key="6">
    <source>
        <dbReference type="SAM" id="Phobius"/>
    </source>
</evidence>
<evidence type="ECO:0000256" key="2">
    <source>
        <dbReference type="ARBA" id="ARBA00022448"/>
    </source>
</evidence>
<proteinExistence type="predicted"/>
<evidence type="ECO:0000256" key="1">
    <source>
        <dbReference type="ARBA" id="ARBA00004141"/>
    </source>
</evidence>
<comment type="caution">
    <text evidence="7">The sequence shown here is derived from an EMBL/GenBank/DDBJ whole genome shotgun (WGS) entry which is preliminary data.</text>
</comment>
<dbReference type="GO" id="GO:0008506">
    <property type="term" value="F:sucrose:proton symporter activity"/>
    <property type="evidence" value="ECO:0007669"/>
    <property type="project" value="TreeGrafter"/>
</dbReference>
<keyword evidence="3 6" id="KW-0812">Transmembrane</keyword>
<dbReference type="GO" id="GO:0016020">
    <property type="term" value="C:membrane"/>
    <property type="evidence" value="ECO:0007669"/>
    <property type="project" value="UniProtKB-SubCell"/>
</dbReference>
<dbReference type="Pfam" id="PF13347">
    <property type="entry name" value="MFS_2"/>
    <property type="match status" value="1"/>
</dbReference>
<dbReference type="SUPFAM" id="SSF103473">
    <property type="entry name" value="MFS general substrate transporter"/>
    <property type="match status" value="1"/>
</dbReference>
<organism evidence="7 8">
    <name type="scientific">Exocentrus adspersus</name>
    <dbReference type="NCBI Taxonomy" id="1586481"/>
    <lineage>
        <taxon>Eukaryota</taxon>
        <taxon>Metazoa</taxon>
        <taxon>Ecdysozoa</taxon>
        <taxon>Arthropoda</taxon>
        <taxon>Hexapoda</taxon>
        <taxon>Insecta</taxon>
        <taxon>Pterygota</taxon>
        <taxon>Neoptera</taxon>
        <taxon>Endopterygota</taxon>
        <taxon>Coleoptera</taxon>
        <taxon>Polyphaga</taxon>
        <taxon>Cucujiformia</taxon>
        <taxon>Chrysomeloidea</taxon>
        <taxon>Cerambycidae</taxon>
        <taxon>Lamiinae</taxon>
        <taxon>Acanthocinini</taxon>
        <taxon>Exocentrus</taxon>
    </lineage>
</organism>
<keyword evidence="5 6" id="KW-0472">Membrane</keyword>
<keyword evidence="8" id="KW-1185">Reference proteome</keyword>
<reference evidence="7 8" key="1">
    <citation type="journal article" date="2023" name="Insect Mol. Biol.">
        <title>Genome sequencing provides insights into the evolution of gene families encoding plant cell wall-degrading enzymes in longhorned beetles.</title>
        <authorList>
            <person name="Shin N.R."/>
            <person name="Okamura Y."/>
            <person name="Kirsch R."/>
            <person name="Pauchet Y."/>
        </authorList>
    </citation>
    <scope>NUCLEOTIDE SEQUENCE [LARGE SCALE GENOMIC DNA]</scope>
    <source>
        <strain evidence="7">EAD_L_NR</strain>
    </source>
</reference>
<protein>
    <submittedName>
        <fullName evidence="7">Uncharacterized protein</fullName>
    </submittedName>
</protein>
<evidence type="ECO:0000256" key="5">
    <source>
        <dbReference type="ARBA" id="ARBA00023136"/>
    </source>
</evidence>
<evidence type="ECO:0000313" key="7">
    <source>
        <dbReference type="EMBL" id="KAJ8914994.1"/>
    </source>
</evidence>
<evidence type="ECO:0000256" key="3">
    <source>
        <dbReference type="ARBA" id="ARBA00022692"/>
    </source>
</evidence>
<dbReference type="PANTHER" id="PTHR19432:SF35">
    <property type="entry name" value="SOLUTE CARRIER FAMILY 45 MEMBER 3 ISOFORM X1"/>
    <property type="match status" value="1"/>
</dbReference>
<name>A0AAV8VLJ2_9CUCU</name>
<dbReference type="EMBL" id="JANEYG010000060">
    <property type="protein sequence ID" value="KAJ8914994.1"/>
    <property type="molecule type" value="Genomic_DNA"/>
</dbReference>
<accession>A0AAV8VLJ2</accession>
<evidence type="ECO:0000256" key="4">
    <source>
        <dbReference type="ARBA" id="ARBA00022989"/>
    </source>
</evidence>
<dbReference type="PANTHER" id="PTHR19432">
    <property type="entry name" value="SUGAR TRANSPORTER"/>
    <property type="match status" value="1"/>
</dbReference>
<feature type="transmembrane region" description="Helical" evidence="6">
    <location>
        <begin position="103"/>
        <end position="124"/>
    </location>
</feature>